<feature type="active site" description="Proton acceptor" evidence="2">
    <location>
        <position position="133"/>
    </location>
</feature>
<dbReference type="HAMAP" id="MF_01940">
    <property type="entry name" value="RNA_CPDase"/>
    <property type="match status" value="1"/>
</dbReference>
<dbReference type="InterPro" id="IPR004175">
    <property type="entry name" value="RNA_CPDase"/>
</dbReference>
<reference evidence="3" key="1">
    <citation type="journal article" date="2020" name="mSystems">
        <title>Genome- and Community-Level Interaction Insights into Carbon Utilization and Element Cycling Functions of Hydrothermarchaeota in Hydrothermal Sediment.</title>
        <authorList>
            <person name="Zhou Z."/>
            <person name="Liu Y."/>
            <person name="Xu W."/>
            <person name="Pan J."/>
            <person name="Luo Z.H."/>
            <person name="Li M."/>
        </authorList>
    </citation>
    <scope>NUCLEOTIDE SEQUENCE [LARGE SCALE GENOMIC DNA]</scope>
    <source>
        <strain evidence="3">SpSt-747</strain>
    </source>
</reference>
<dbReference type="Gene3D" id="3.90.1140.10">
    <property type="entry name" value="Cyclic phosphodiesterase"/>
    <property type="match status" value="1"/>
</dbReference>
<comment type="catalytic activity">
    <reaction evidence="2">
        <text>a 3'-end 2',3'-cyclophospho-ribonucleotide-RNA + H2O = a 3'-end 2'-phospho-ribonucleotide-RNA + H(+)</text>
        <dbReference type="Rhea" id="RHEA:11828"/>
        <dbReference type="Rhea" id="RHEA-COMP:10464"/>
        <dbReference type="Rhea" id="RHEA-COMP:17353"/>
        <dbReference type="ChEBI" id="CHEBI:15377"/>
        <dbReference type="ChEBI" id="CHEBI:15378"/>
        <dbReference type="ChEBI" id="CHEBI:83064"/>
        <dbReference type="ChEBI" id="CHEBI:173113"/>
        <dbReference type="EC" id="3.1.4.58"/>
    </reaction>
</comment>
<feature type="active site" description="Proton donor" evidence="2">
    <location>
        <position position="44"/>
    </location>
</feature>
<feature type="short sequence motif" description="HXTX 1" evidence="2">
    <location>
        <begin position="44"/>
        <end position="47"/>
    </location>
</feature>
<dbReference type="EMBL" id="DTFV01000115">
    <property type="protein sequence ID" value="HGI31217.1"/>
    <property type="molecule type" value="Genomic_DNA"/>
</dbReference>
<dbReference type="EC" id="3.1.4.58" evidence="2"/>
<proteinExistence type="inferred from homology"/>
<dbReference type="AlphaFoldDB" id="A0A7V3YHI5"/>
<evidence type="ECO:0000313" key="3">
    <source>
        <dbReference type="EMBL" id="HGI31217.1"/>
    </source>
</evidence>
<keyword evidence="1 2" id="KW-0378">Hydrolase</keyword>
<dbReference type="PANTHER" id="PTHR35561:SF1">
    <property type="entry name" value="RNA 2',3'-CYCLIC PHOSPHODIESTERASE"/>
    <property type="match status" value="1"/>
</dbReference>
<name>A0A7V3YHI5_9BACT</name>
<dbReference type="NCBIfam" id="TIGR02258">
    <property type="entry name" value="2_5_ligase"/>
    <property type="match status" value="1"/>
</dbReference>
<comment type="similarity">
    <text evidence="2">Belongs to the 2H phosphoesterase superfamily. ThpR family.</text>
</comment>
<comment type="function">
    <text evidence="2">Hydrolyzes RNA 2',3'-cyclic phosphodiester to an RNA 2'-phosphomonoester.</text>
</comment>
<dbReference type="GO" id="GO:0008664">
    <property type="term" value="F:RNA 2',3'-cyclic 3'-phosphodiesterase activity"/>
    <property type="evidence" value="ECO:0007669"/>
    <property type="project" value="UniProtKB-EC"/>
</dbReference>
<evidence type="ECO:0000256" key="2">
    <source>
        <dbReference type="HAMAP-Rule" id="MF_01940"/>
    </source>
</evidence>
<sequence length="187" mass="20941">MRESIRAFVALPLPEEAKDALWRFVERKKSAYPQGKWVSKDHFHLTLAFFPALPSPCVEGIRGILEHLGGAFPSYSVVLEEVGVFPSWQRARVLWIGLDGEGKTATIRVARALFQKLREARISWDEGKDFVPHVTLARFRSPLALCATALAGWSPFPVVFREIALFQSTLTPSGPVYQKLVQVPLKG</sequence>
<gene>
    <name evidence="3" type="primary">thpR</name>
    <name evidence="3" type="ORF">ENV30_07945</name>
</gene>
<dbReference type="GO" id="GO:0004113">
    <property type="term" value="F:2',3'-cyclic-nucleotide 3'-phosphodiesterase activity"/>
    <property type="evidence" value="ECO:0007669"/>
    <property type="project" value="InterPro"/>
</dbReference>
<protein>
    <recommendedName>
        <fullName evidence="2">RNA 2',3'-cyclic phosphodiesterase</fullName>
        <shortName evidence="2">RNA 2',3'-CPDase</shortName>
        <ecNumber evidence="2">3.1.4.58</ecNumber>
    </recommendedName>
</protein>
<accession>A0A7V3YHI5</accession>
<dbReference type="PANTHER" id="PTHR35561">
    <property type="entry name" value="RNA 2',3'-CYCLIC PHOSPHODIESTERASE"/>
    <property type="match status" value="1"/>
</dbReference>
<dbReference type="InterPro" id="IPR009097">
    <property type="entry name" value="Cyclic_Pdiesterase"/>
</dbReference>
<organism evidence="3">
    <name type="scientific">Candidatus Caldatribacterium californiense</name>
    <dbReference type="NCBI Taxonomy" id="1454726"/>
    <lineage>
        <taxon>Bacteria</taxon>
        <taxon>Pseudomonadati</taxon>
        <taxon>Atribacterota</taxon>
        <taxon>Atribacteria</taxon>
        <taxon>Atribacterales</taxon>
        <taxon>Candidatus Caldatribacteriaceae</taxon>
        <taxon>Candidatus Caldatribacterium</taxon>
    </lineage>
</organism>
<dbReference type="Pfam" id="PF13563">
    <property type="entry name" value="2_5_RNA_ligase2"/>
    <property type="match status" value="1"/>
</dbReference>
<dbReference type="SUPFAM" id="SSF55144">
    <property type="entry name" value="LigT-like"/>
    <property type="match status" value="1"/>
</dbReference>
<comment type="caution">
    <text evidence="3">The sequence shown here is derived from an EMBL/GenBank/DDBJ whole genome shotgun (WGS) entry which is preliminary data.</text>
</comment>
<evidence type="ECO:0000256" key="1">
    <source>
        <dbReference type="ARBA" id="ARBA00022801"/>
    </source>
</evidence>
<feature type="short sequence motif" description="HXTX 2" evidence="2">
    <location>
        <begin position="133"/>
        <end position="136"/>
    </location>
</feature>